<dbReference type="InterPro" id="IPR001412">
    <property type="entry name" value="aa-tRNA-synth_I_CS"/>
</dbReference>
<dbReference type="PROSITE" id="PS00178">
    <property type="entry name" value="AA_TRNA_LIGASE_I"/>
    <property type="match status" value="1"/>
</dbReference>
<reference evidence="9" key="1">
    <citation type="journal article" date="2013" name="Environ. Microbiol.">
        <title>Microbiota from the distal guts of lean and obese adolescents exhibit partial functional redundancy besides clear differences in community structure.</title>
        <authorList>
            <person name="Ferrer M."/>
            <person name="Ruiz A."/>
            <person name="Lanza F."/>
            <person name="Haange S.B."/>
            <person name="Oberbach A."/>
            <person name="Till H."/>
            <person name="Bargiela R."/>
            <person name="Campoy C."/>
            <person name="Segura M.T."/>
            <person name="Richter M."/>
            <person name="von Bergen M."/>
            <person name="Seifert J."/>
            <person name="Suarez A."/>
        </authorList>
    </citation>
    <scope>NUCLEOTIDE SEQUENCE</scope>
</reference>
<dbReference type="AlphaFoldDB" id="K1T7G7"/>
<dbReference type="FunFam" id="3.40.50.620:FF:000060">
    <property type="entry name" value="Leucine--tRNA ligase"/>
    <property type="match status" value="1"/>
</dbReference>
<dbReference type="GO" id="GO:0005829">
    <property type="term" value="C:cytosol"/>
    <property type="evidence" value="ECO:0007669"/>
    <property type="project" value="TreeGrafter"/>
</dbReference>
<evidence type="ECO:0000256" key="2">
    <source>
        <dbReference type="ARBA" id="ARBA00013164"/>
    </source>
</evidence>
<keyword evidence="3" id="KW-0436">Ligase</keyword>
<dbReference type="GO" id="GO:0004823">
    <property type="term" value="F:leucine-tRNA ligase activity"/>
    <property type="evidence" value="ECO:0007669"/>
    <property type="project" value="UniProtKB-EC"/>
</dbReference>
<proteinExistence type="inferred from homology"/>
<comment type="caution">
    <text evidence="9">The sequence shown here is derived from an EMBL/GenBank/DDBJ whole genome shotgun (WGS) entry which is preliminary data.</text>
</comment>
<feature type="domain" description="Methionyl/Leucyl tRNA synthetase" evidence="8">
    <location>
        <begin position="38"/>
        <end position="119"/>
    </location>
</feature>
<dbReference type="Gene3D" id="1.10.730.10">
    <property type="entry name" value="Isoleucyl-tRNA Synthetase, Domain 1"/>
    <property type="match status" value="1"/>
</dbReference>
<dbReference type="PANTHER" id="PTHR43740:SF2">
    <property type="entry name" value="LEUCINE--TRNA LIGASE, MITOCHONDRIAL"/>
    <property type="match status" value="1"/>
</dbReference>
<organism evidence="9">
    <name type="scientific">human gut metagenome</name>
    <dbReference type="NCBI Taxonomy" id="408170"/>
    <lineage>
        <taxon>unclassified sequences</taxon>
        <taxon>metagenomes</taxon>
        <taxon>organismal metagenomes</taxon>
    </lineage>
</organism>
<dbReference type="InterPro" id="IPR014729">
    <property type="entry name" value="Rossmann-like_a/b/a_fold"/>
</dbReference>
<evidence type="ECO:0000259" key="8">
    <source>
        <dbReference type="Pfam" id="PF09334"/>
    </source>
</evidence>
<dbReference type="EC" id="6.1.1.4" evidence="2"/>
<protein>
    <recommendedName>
        <fullName evidence="2">leucine--tRNA ligase</fullName>
        <ecNumber evidence="2">6.1.1.4</ecNumber>
    </recommendedName>
</protein>
<keyword evidence="5" id="KW-0067">ATP-binding</keyword>
<accession>K1T7G7</accession>
<evidence type="ECO:0000313" key="9">
    <source>
        <dbReference type="EMBL" id="EKC63464.1"/>
    </source>
</evidence>
<comment type="similarity">
    <text evidence="1">Belongs to the class-I aminoacyl-tRNA synthetase family.</text>
</comment>
<dbReference type="InterPro" id="IPR002302">
    <property type="entry name" value="Leu-tRNA-ligase"/>
</dbReference>
<name>K1T7G7_9ZZZZ</name>
<dbReference type="InterPro" id="IPR015413">
    <property type="entry name" value="Methionyl/Leucyl_tRNA_Synth"/>
</dbReference>
<evidence type="ECO:0000256" key="7">
    <source>
        <dbReference type="ARBA" id="ARBA00023146"/>
    </source>
</evidence>
<dbReference type="SUPFAM" id="SSF52374">
    <property type="entry name" value="Nucleotidylyl transferase"/>
    <property type="match status" value="1"/>
</dbReference>
<gene>
    <name evidence="9" type="ORF">OBE_07450</name>
</gene>
<sequence>MEYNFKEIESKWQQRWRERKTYRVEVDPSRPKFYVLDMFPYPSGAGLHVGHPLGYIASDIYSRYKRLKGFNVLHPMGYDAFGLPAEQYAIQTGQHPAVTTERNIARYREQLDKIGFSFDWDREVRTCDPSY</sequence>
<feature type="non-terminal residue" evidence="9">
    <location>
        <position position="131"/>
    </location>
</feature>
<evidence type="ECO:0000256" key="4">
    <source>
        <dbReference type="ARBA" id="ARBA00022741"/>
    </source>
</evidence>
<dbReference type="PANTHER" id="PTHR43740">
    <property type="entry name" value="LEUCYL-TRNA SYNTHETASE"/>
    <property type="match status" value="1"/>
</dbReference>
<evidence type="ECO:0000256" key="1">
    <source>
        <dbReference type="ARBA" id="ARBA00005594"/>
    </source>
</evidence>
<dbReference type="EMBL" id="AJWZ01005122">
    <property type="protein sequence ID" value="EKC63464.1"/>
    <property type="molecule type" value="Genomic_DNA"/>
</dbReference>
<dbReference type="GO" id="GO:0006429">
    <property type="term" value="P:leucyl-tRNA aminoacylation"/>
    <property type="evidence" value="ECO:0007669"/>
    <property type="project" value="InterPro"/>
</dbReference>
<keyword evidence="7 9" id="KW-0030">Aminoacyl-tRNA synthetase</keyword>
<keyword evidence="4" id="KW-0547">Nucleotide-binding</keyword>
<keyword evidence="6" id="KW-0648">Protein biosynthesis</keyword>
<evidence type="ECO:0000256" key="3">
    <source>
        <dbReference type="ARBA" id="ARBA00022598"/>
    </source>
</evidence>
<evidence type="ECO:0000256" key="5">
    <source>
        <dbReference type="ARBA" id="ARBA00022840"/>
    </source>
</evidence>
<evidence type="ECO:0000256" key="6">
    <source>
        <dbReference type="ARBA" id="ARBA00022917"/>
    </source>
</evidence>
<dbReference type="Pfam" id="PF09334">
    <property type="entry name" value="tRNA-synt_1g"/>
    <property type="match status" value="1"/>
</dbReference>
<dbReference type="Gene3D" id="3.40.50.620">
    <property type="entry name" value="HUPs"/>
    <property type="match status" value="1"/>
</dbReference>
<dbReference type="GO" id="GO:0005524">
    <property type="term" value="F:ATP binding"/>
    <property type="evidence" value="ECO:0007669"/>
    <property type="project" value="UniProtKB-KW"/>
</dbReference>